<organism evidence="2">
    <name type="scientific">Physcomitrium patens</name>
    <name type="common">Spreading-leaved earth moss</name>
    <name type="synonym">Physcomitrella patens</name>
    <dbReference type="NCBI Taxonomy" id="3218"/>
    <lineage>
        <taxon>Eukaryota</taxon>
        <taxon>Viridiplantae</taxon>
        <taxon>Streptophyta</taxon>
        <taxon>Embryophyta</taxon>
        <taxon>Bryophyta</taxon>
        <taxon>Bryophytina</taxon>
        <taxon>Bryopsida</taxon>
        <taxon>Funariidae</taxon>
        <taxon>Funariales</taxon>
        <taxon>Funariaceae</taxon>
        <taxon>Physcomitrium</taxon>
    </lineage>
</organism>
<evidence type="ECO:0000313" key="3">
    <source>
        <dbReference type="EnsemblPlants" id="PAC:32974434.CDS.1"/>
    </source>
</evidence>
<gene>
    <name evidence="2" type="ORF">PHYPA_015847</name>
</gene>
<evidence type="ECO:0000313" key="2">
    <source>
        <dbReference type="EMBL" id="PNR43466.1"/>
    </source>
</evidence>
<dbReference type="EnsemblPlants" id="Pp3c12_5210V3.1">
    <property type="protein sequence ID" value="PAC:32974434.CDS.1"/>
    <property type="gene ID" value="Pp3c12_5210"/>
</dbReference>
<evidence type="ECO:0000256" key="1">
    <source>
        <dbReference type="SAM" id="MobiDB-lite"/>
    </source>
</evidence>
<dbReference type="Gramene" id="Pp3c12_5210V3.2">
    <property type="protein sequence ID" value="PAC:32974435.CDS.1"/>
    <property type="gene ID" value="Pp3c12_5210"/>
</dbReference>
<reference evidence="2 4" key="2">
    <citation type="journal article" date="2018" name="Plant J.">
        <title>The Physcomitrella patens chromosome-scale assembly reveals moss genome structure and evolution.</title>
        <authorList>
            <person name="Lang D."/>
            <person name="Ullrich K.K."/>
            <person name="Murat F."/>
            <person name="Fuchs J."/>
            <person name="Jenkins J."/>
            <person name="Haas F.B."/>
            <person name="Piednoel M."/>
            <person name="Gundlach H."/>
            <person name="Van Bel M."/>
            <person name="Meyberg R."/>
            <person name="Vives C."/>
            <person name="Morata J."/>
            <person name="Symeonidi A."/>
            <person name="Hiss M."/>
            <person name="Muchero W."/>
            <person name="Kamisugi Y."/>
            <person name="Saleh O."/>
            <person name="Blanc G."/>
            <person name="Decker E.L."/>
            <person name="van Gessel N."/>
            <person name="Grimwood J."/>
            <person name="Hayes R.D."/>
            <person name="Graham S.W."/>
            <person name="Gunter L.E."/>
            <person name="McDaniel S.F."/>
            <person name="Hoernstein S.N.W."/>
            <person name="Larsson A."/>
            <person name="Li F.W."/>
            <person name="Perroud P.F."/>
            <person name="Phillips J."/>
            <person name="Ranjan P."/>
            <person name="Rokshar D.S."/>
            <person name="Rothfels C.J."/>
            <person name="Schneider L."/>
            <person name="Shu S."/>
            <person name="Stevenson D.W."/>
            <person name="Thummler F."/>
            <person name="Tillich M."/>
            <person name="Villarreal Aguilar J.C."/>
            <person name="Widiez T."/>
            <person name="Wong G.K."/>
            <person name="Wymore A."/>
            <person name="Zhang Y."/>
            <person name="Zimmer A.D."/>
            <person name="Quatrano R.S."/>
            <person name="Mayer K.F.X."/>
            <person name="Goodstein D."/>
            <person name="Casacuberta J.M."/>
            <person name="Vandepoele K."/>
            <person name="Reski R."/>
            <person name="Cuming A.C."/>
            <person name="Tuskan G.A."/>
            <person name="Maumus F."/>
            <person name="Salse J."/>
            <person name="Schmutz J."/>
            <person name="Rensing S.A."/>
        </authorList>
    </citation>
    <scope>NUCLEOTIDE SEQUENCE [LARGE SCALE GENOMIC DNA]</scope>
    <source>
        <strain evidence="3 4">cv. Gransden 2004</strain>
    </source>
</reference>
<dbReference type="EnsemblPlants" id="Pp3c12_5210V3.2">
    <property type="protein sequence ID" value="PAC:32974435.CDS.1"/>
    <property type="gene ID" value="Pp3c12_5210"/>
</dbReference>
<dbReference type="EMBL" id="ABEU02000012">
    <property type="protein sequence ID" value="PNR43466.1"/>
    <property type="molecule type" value="Genomic_DNA"/>
</dbReference>
<keyword evidence="4" id="KW-1185">Reference proteome</keyword>
<reference evidence="3" key="3">
    <citation type="submission" date="2020-12" db="UniProtKB">
        <authorList>
            <consortium name="EnsemblPlants"/>
        </authorList>
    </citation>
    <scope>IDENTIFICATION</scope>
</reference>
<feature type="compositionally biased region" description="Basic and acidic residues" evidence="1">
    <location>
        <begin position="1"/>
        <end position="15"/>
    </location>
</feature>
<feature type="region of interest" description="Disordered" evidence="1">
    <location>
        <begin position="1"/>
        <end position="24"/>
    </location>
</feature>
<evidence type="ECO:0000313" key="4">
    <source>
        <dbReference type="Proteomes" id="UP000006727"/>
    </source>
</evidence>
<sequence>MLQHQRGPELEEGKGRQQSSTQNNLHVVPITDPYLNWQIAATVSNLLTSPCFRRSRIPFYLHGI</sequence>
<accession>A0A2K1JPX6</accession>
<dbReference type="PaxDb" id="3218-PP1S56_6V6.1"/>
<protein>
    <submittedName>
        <fullName evidence="2 3">Uncharacterized protein</fullName>
    </submittedName>
</protein>
<reference evidence="2 4" key="1">
    <citation type="journal article" date="2008" name="Science">
        <title>The Physcomitrella genome reveals evolutionary insights into the conquest of land by plants.</title>
        <authorList>
            <person name="Rensing S."/>
            <person name="Lang D."/>
            <person name="Zimmer A."/>
            <person name="Terry A."/>
            <person name="Salamov A."/>
            <person name="Shapiro H."/>
            <person name="Nishiyama T."/>
            <person name="Perroud P.-F."/>
            <person name="Lindquist E."/>
            <person name="Kamisugi Y."/>
            <person name="Tanahashi T."/>
            <person name="Sakakibara K."/>
            <person name="Fujita T."/>
            <person name="Oishi K."/>
            <person name="Shin-I T."/>
            <person name="Kuroki Y."/>
            <person name="Toyoda A."/>
            <person name="Suzuki Y."/>
            <person name="Hashimoto A."/>
            <person name="Yamaguchi K."/>
            <person name="Sugano A."/>
            <person name="Kohara Y."/>
            <person name="Fujiyama A."/>
            <person name="Anterola A."/>
            <person name="Aoki S."/>
            <person name="Ashton N."/>
            <person name="Barbazuk W.B."/>
            <person name="Barker E."/>
            <person name="Bennetzen J."/>
            <person name="Bezanilla M."/>
            <person name="Blankenship R."/>
            <person name="Cho S.H."/>
            <person name="Dutcher S."/>
            <person name="Estelle M."/>
            <person name="Fawcett J.A."/>
            <person name="Gundlach H."/>
            <person name="Hanada K."/>
            <person name="Heyl A."/>
            <person name="Hicks K.A."/>
            <person name="Hugh J."/>
            <person name="Lohr M."/>
            <person name="Mayer K."/>
            <person name="Melkozernov A."/>
            <person name="Murata T."/>
            <person name="Nelson D."/>
            <person name="Pils B."/>
            <person name="Prigge M."/>
            <person name="Reiss B."/>
            <person name="Renner T."/>
            <person name="Rombauts S."/>
            <person name="Rushton P."/>
            <person name="Sanderfoot A."/>
            <person name="Schween G."/>
            <person name="Shiu S.-H."/>
            <person name="Stueber K."/>
            <person name="Theodoulou F.L."/>
            <person name="Tu H."/>
            <person name="Van de Peer Y."/>
            <person name="Verrier P.J."/>
            <person name="Waters E."/>
            <person name="Wood A."/>
            <person name="Yang L."/>
            <person name="Cove D."/>
            <person name="Cuming A."/>
            <person name="Hasebe M."/>
            <person name="Lucas S."/>
            <person name="Mishler D.B."/>
            <person name="Reski R."/>
            <person name="Grigoriev I."/>
            <person name="Quatrano R.S."/>
            <person name="Boore J.L."/>
        </authorList>
    </citation>
    <scope>NUCLEOTIDE SEQUENCE [LARGE SCALE GENOMIC DNA]</scope>
    <source>
        <strain evidence="3 4">cv. Gransden 2004</strain>
    </source>
</reference>
<dbReference type="InParanoid" id="A0A2K1JPX6"/>
<dbReference type="Proteomes" id="UP000006727">
    <property type="component" value="Chromosome 12"/>
</dbReference>
<name>A0A2K1JPX6_PHYPA</name>
<dbReference type="AlphaFoldDB" id="A0A2K1JPX6"/>
<dbReference type="Gramene" id="Pp3c12_5210V3.1">
    <property type="protein sequence ID" value="PAC:32974434.CDS.1"/>
    <property type="gene ID" value="Pp3c12_5210"/>
</dbReference>
<proteinExistence type="predicted"/>